<feature type="domain" description="Putative plant transposon protein" evidence="2">
    <location>
        <begin position="380"/>
        <end position="548"/>
    </location>
</feature>
<sequence>MKGGQTSKSRNLMGETTTREPVPLQVIPPQAGQHETTPEPFPPQLSWKENMGLDEHNSEHDEQFQAEESATDGGMGMHVPPSTETLISRTGGNKEDVNVDPQKVEVENVVGEEKHDDLKKMSGDVEGIKPNVKNTSVETSYKFAKTHSSAEPTVAEILVGLKNVRVVAARGGRENQDEDDDVVMVSYTTSQSRRRTRAYVVALEKKRVALGARGDDSGSIKPEEAVDVEELERLGEKKRVAKKGKGKAKRPSGDEPRGSVPKRIHGVVISEPEQVIGGDKFVIDDVEISKDEDAAGGTRSRSKGKLNINDNRNRINNRRIAKDVEDVSTEGVDFSARENEARWKFVCARNILPERYMSKVTIKNQTYMDIMEESGMLAIVGDIGPYWPSLVREFICNLSEDIVDPSNSMFHKVKVKGLMFDFSPVLINHHYGRQNEGITRSTLKLADIIKILTGGALLTWPTKGQLQASTLSLRYVMMHKVAIANLVPTSNNTNVIEVVGMMMYVMGSERELDFRRLIFEQIVDHSRTGANLKPIGFPSLICSILIHQHLEVLKADNGPREDAKSLTITNKLMIGKHLVDVQIKGVGQSDVAPEWEAAALLIKAYEEEEQRLDVEILLKKGRVSQLQEKI</sequence>
<dbReference type="Pfam" id="PF20167">
    <property type="entry name" value="Transposase_32"/>
    <property type="match status" value="1"/>
</dbReference>
<feature type="compositionally biased region" description="Basic and acidic residues" evidence="1">
    <location>
        <begin position="51"/>
        <end position="63"/>
    </location>
</feature>
<evidence type="ECO:0000313" key="4">
    <source>
        <dbReference type="EMBL" id="GAA0170486.1"/>
    </source>
</evidence>
<evidence type="ECO:0000259" key="2">
    <source>
        <dbReference type="Pfam" id="PF20167"/>
    </source>
</evidence>
<feature type="compositionally biased region" description="Polar residues" evidence="1">
    <location>
        <begin position="82"/>
        <end position="91"/>
    </location>
</feature>
<organism evidence="3 5">
    <name type="scientific">Lithospermum erythrorhizon</name>
    <name type="common">Purple gromwell</name>
    <name type="synonym">Lithospermum officinale var. erythrorhizon</name>
    <dbReference type="NCBI Taxonomy" id="34254"/>
    <lineage>
        <taxon>Eukaryota</taxon>
        <taxon>Viridiplantae</taxon>
        <taxon>Streptophyta</taxon>
        <taxon>Embryophyta</taxon>
        <taxon>Tracheophyta</taxon>
        <taxon>Spermatophyta</taxon>
        <taxon>Magnoliopsida</taxon>
        <taxon>eudicotyledons</taxon>
        <taxon>Gunneridae</taxon>
        <taxon>Pentapetalae</taxon>
        <taxon>asterids</taxon>
        <taxon>lamiids</taxon>
        <taxon>Boraginales</taxon>
        <taxon>Boraginaceae</taxon>
        <taxon>Boraginoideae</taxon>
        <taxon>Lithospermeae</taxon>
        <taxon>Lithospermum</taxon>
    </lineage>
</organism>
<protein>
    <recommendedName>
        <fullName evidence="2">Putative plant transposon protein domain-containing protein</fullName>
    </recommendedName>
</protein>
<evidence type="ECO:0000313" key="5">
    <source>
        <dbReference type="Proteomes" id="UP001454036"/>
    </source>
</evidence>
<dbReference type="Proteomes" id="UP001454036">
    <property type="component" value="Unassembled WGS sequence"/>
</dbReference>
<reference evidence="3 5" key="1">
    <citation type="submission" date="2024-01" db="EMBL/GenBank/DDBJ databases">
        <title>The complete chloroplast genome sequence of Lithospermum erythrorhizon: insights into the phylogenetic relationship among Boraginaceae species and the maternal lineages of purple gromwells.</title>
        <authorList>
            <person name="Okada T."/>
            <person name="Watanabe K."/>
        </authorList>
    </citation>
    <scope>NUCLEOTIDE SEQUENCE [LARGE SCALE GENOMIC DNA]</scope>
</reference>
<evidence type="ECO:0000313" key="3">
    <source>
        <dbReference type="EMBL" id="GAA0144492.1"/>
    </source>
</evidence>
<feature type="compositionally biased region" description="Basic and acidic residues" evidence="1">
    <location>
        <begin position="92"/>
        <end position="127"/>
    </location>
</feature>
<feature type="compositionally biased region" description="Basic residues" evidence="1">
    <location>
        <begin position="239"/>
        <end position="250"/>
    </location>
</feature>
<comment type="caution">
    <text evidence="3">The sequence shown here is derived from an EMBL/GenBank/DDBJ whole genome shotgun (WGS) entry which is preliminary data.</text>
</comment>
<feature type="region of interest" description="Disordered" evidence="1">
    <location>
        <begin position="237"/>
        <end position="263"/>
    </location>
</feature>
<dbReference type="AlphaFoldDB" id="A0AAV3P399"/>
<keyword evidence="5" id="KW-1185">Reference proteome</keyword>
<gene>
    <name evidence="3" type="ORF">LIER_04924</name>
    <name evidence="4" type="ORF">LIER_24732</name>
</gene>
<name>A0AAV3P399_LITER</name>
<feature type="compositionally biased region" description="Polar residues" evidence="1">
    <location>
        <begin position="1"/>
        <end position="16"/>
    </location>
</feature>
<accession>A0AAV3P399</accession>
<dbReference type="InterPro" id="IPR046796">
    <property type="entry name" value="Transposase_32_dom"/>
</dbReference>
<evidence type="ECO:0000256" key="1">
    <source>
        <dbReference type="SAM" id="MobiDB-lite"/>
    </source>
</evidence>
<dbReference type="EMBL" id="BAABME010007267">
    <property type="protein sequence ID" value="GAA0170486.1"/>
    <property type="molecule type" value="Genomic_DNA"/>
</dbReference>
<proteinExistence type="predicted"/>
<feature type="region of interest" description="Disordered" evidence="1">
    <location>
        <begin position="1"/>
        <end position="131"/>
    </location>
</feature>
<dbReference type="EMBL" id="BAABME010000654">
    <property type="protein sequence ID" value="GAA0144492.1"/>
    <property type="molecule type" value="Genomic_DNA"/>
</dbReference>